<organism evidence="11 12">
    <name type="scientific">Stutzerimonas frequens</name>
    <dbReference type="NCBI Taxonomy" id="2968969"/>
    <lineage>
        <taxon>Bacteria</taxon>
        <taxon>Pseudomonadati</taxon>
        <taxon>Pseudomonadota</taxon>
        <taxon>Gammaproteobacteria</taxon>
        <taxon>Pseudomonadales</taxon>
        <taxon>Pseudomonadaceae</taxon>
        <taxon>Stutzerimonas</taxon>
    </lineage>
</organism>
<evidence type="ECO:0000256" key="9">
    <source>
        <dbReference type="SAM" id="Phobius"/>
    </source>
</evidence>
<reference evidence="11" key="1">
    <citation type="submission" date="2022-11" db="EMBL/GenBank/DDBJ databases">
        <title>Genomic of Pseudomonas TF18.</title>
        <authorList>
            <person name="Liu T."/>
        </authorList>
    </citation>
    <scope>NUCLEOTIDE SEQUENCE</scope>
    <source>
        <strain evidence="11">TF18</strain>
    </source>
</reference>
<dbReference type="PANTHER" id="PTHR30329">
    <property type="entry name" value="STATOR ELEMENT OF FLAGELLAR MOTOR COMPLEX"/>
    <property type="match status" value="1"/>
</dbReference>
<dbReference type="PROSITE" id="PS51123">
    <property type="entry name" value="OMPA_2"/>
    <property type="match status" value="1"/>
</dbReference>
<feature type="region of interest" description="Disordered" evidence="8">
    <location>
        <begin position="1"/>
        <end position="29"/>
    </location>
</feature>
<feature type="region of interest" description="Disordered" evidence="8">
    <location>
        <begin position="62"/>
        <end position="121"/>
    </location>
</feature>
<keyword evidence="3" id="KW-1003">Cell membrane</keyword>
<evidence type="ECO:0000256" key="7">
    <source>
        <dbReference type="PROSITE-ProRule" id="PRU00473"/>
    </source>
</evidence>
<feature type="compositionally biased region" description="Basic and acidic residues" evidence="8">
    <location>
        <begin position="98"/>
        <end position="115"/>
    </location>
</feature>
<feature type="transmembrane region" description="Helical" evidence="9">
    <location>
        <begin position="31"/>
        <end position="53"/>
    </location>
</feature>
<dbReference type="Gene3D" id="3.30.1330.60">
    <property type="entry name" value="OmpA-like domain"/>
    <property type="match status" value="1"/>
</dbReference>
<proteinExistence type="inferred from homology"/>
<evidence type="ECO:0000256" key="2">
    <source>
        <dbReference type="ARBA" id="ARBA00008914"/>
    </source>
</evidence>
<dbReference type="InterPro" id="IPR006665">
    <property type="entry name" value="OmpA-like"/>
</dbReference>
<evidence type="ECO:0000313" key="12">
    <source>
        <dbReference type="Proteomes" id="UP001164632"/>
    </source>
</evidence>
<dbReference type="EMBL" id="CP113257">
    <property type="protein sequence ID" value="WAE52816.1"/>
    <property type="molecule type" value="Genomic_DNA"/>
</dbReference>
<feature type="domain" description="OmpA-like" evidence="10">
    <location>
        <begin position="159"/>
        <end position="278"/>
    </location>
</feature>
<sequence>MKSRDKGKAGEREIIIRRRSKKGHGDEHGGAWKVAFADFTLAMMALFMVLWIIQPQMNLTNPASGDQESNPLVDGGAGIFDGTSTSPLELDGVPLRPAPDEPSPRHNETESRDGETPTDGTRRYASTAELQALAALMQEVAGQVDALANLEVDVVPQGLRILIKDDQQRFMFQRGSAVLNPHFAKLLGVLAGVLGKVENKLIISGHTDATPYRLQSGYDNWNLSGDRALRARNVLVSAGLPARSVLQVTAQADVMPLRPEAPEDGANRRVEILLLTDSAETLYKELFGDSYGKVRFSESGAQYSEELSEES</sequence>
<dbReference type="AlphaFoldDB" id="A0AA47HZ11"/>
<keyword evidence="4 9" id="KW-0812">Transmembrane</keyword>
<dbReference type="CDD" id="cd07185">
    <property type="entry name" value="OmpA_C-like"/>
    <property type="match status" value="1"/>
</dbReference>
<dbReference type="Proteomes" id="UP001164632">
    <property type="component" value="Chromosome"/>
</dbReference>
<comment type="subcellular location">
    <subcellularLocation>
        <location evidence="1">Cell membrane</location>
        <topology evidence="1">Single-pass membrane protein</topology>
    </subcellularLocation>
</comment>
<dbReference type="InterPro" id="IPR050330">
    <property type="entry name" value="Bact_OuterMem_StrucFunc"/>
</dbReference>
<evidence type="ECO:0000256" key="6">
    <source>
        <dbReference type="ARBA" id="ARBA00023136"/>
    </source>
</evidence>
<dbReference type="RefSeq" id="WP_267931769.1">
    <property type="nucleotide sequence ID" value="NZ_CP113257.1"/>
</dbReference>
<gene>
    <name evidence="11" type="ORF">OSV15_01105</name>
</gene>
<dbReference type="SUPFAM" id="SSF103088">
    <property type="entry name" value="OmpA-like"/>
    <property type="match status" value="1"/>
</dbReference>
<keyword evidence="6 7" id="KW-0472">Membrane</keyword>
<dbReference type="Pfam" id="PF13677">
    <property type="entry name" value="MotB_plug"/>
    <property type="match status" value="1"/>
</dbReference>
<name>A0AA47HZ11_9GAMM</name>
<dbReference type="Pfam" id="PF00691">
    <property type="entry name" value="OmpA"/>
    <property type="match status" value="1"/>
</dbReference>
<dbReference type="GO" id="GO:0005886">
    <property type="term" value="C:plasma membrane"/>
    <property type="evidence" value="ECO:0007669"/>
    <property type="project" value="UniProtKB-SubCell"/>
</dbReference>
<evidence type="ECO:0000256" key="3">
    <source>
        <dbReference type="ARBA" id="ARBA00022475"/>
    </source>
</evidence>
<accession>A0AA47HZ11</accession>
<comment type="similarity">
    <text evidence="2">Belongs to the MotB family.</text>
</comment>
<keyword evidence="5 9" id="KW-1133">Transmembrane helix</keyword>
<dbReference type="PANTHER" id="PTHR30329:SF21">
    <property type="entry name" value="LIPOPROTEIN YIAD-RELATED"/>
    <property type="match status" value="1"/>
</dbReference>
<evidence type="ECO:0000259" key="10">
    <source>
        <dbReference type="PROSITE" id="PS51123"/>
    </source>
</evidence>
<feature type="compositionally biased region" description="Basic and acidic residues" evidence="8">
    <location>
        <begin position="1"/>
        <end position="16"/>
    </location>
</feature>
<evidence type="ECO:0000256" key="8">
    <source>
        <dbReference type="SAM" id="MobiDB-lite"/>
    </source>
</evidence>
<dbReference type="InterPro" id="IPR036737">
    <property type="entry name" value="OmpA-like_sf"/>
</dbReference>
<evidence type="ECO:0000256" key="1">
    <source>
        <dbReference type="ARBA" id="ARBA00004162"/>
    </source>
</evidence>
<dbReference type="InterPro" id="IPR025713">
    <property type="entry name" value="MotB-like_N_dom"/>
</dbReference>
<evidence type="ECO:0000313" key="11">
    <source>
        <dbReference type="EMBL" id="WAE52816.1"/>
    </source>
</evidence>
<protein>
    <submittedName>
        <fullName evidence="11">OmpA family protein</fullName>
    </submittedName>
</protein>
<evidence type="ECO:0000256" key="4">
    <source>
        <dbReference type="ARBA" id="ARBA00022692"/>
    </source>
</evidence>
<evidence type="ECO:0000256" key="5">
    <source>
        <dbReference type="ARBA" id="ARBA00022989"/>
    </source>
</evidence>